<comment type="caution">
    <text evidence="2">The sequence shown here is derived from an EMBL/GenBank/DDBJ whole genome shotgun (WGS) entry which is preliminary data.</text>
</comment>
<dbReference type="EMBL" id="JAYMGO010000010">
    <property type="protein sequence ID" value="KAL1267109.1"/>
    <property type="molecule type" value="Genomic_DNA"/>
</dbReference>
<accession>A0ABR3MR62</accession>
<dbReference type="Proteomes" id="UP001558613">
    <property type="component" value="Unassembled WGS sequence"/>
</dbReference>
<feature type="region of interest" description="Disordered" evidence="1">
    <location>
        <begin position="1"/>
        <end position="43"/>
    </location>
</feature>
<sequence length="114" mass="12414">MEKTEKSLKKTPTTVAETIAENPKKTPRMEVGSSSSSSRENSLKGMFEEILQEHDEEHGAGTTSTRSTSDIYGGANYLTLRQPIPVLGSQPSSVSHAGCHCCKISLRPRYQCGQ</sequence>
<evidence type="ECO:0000313" key="3">
    <source>
        <dbReference type="Proteomes" id="UP001558613"/>
    </source>
</evidence>
<evidence type="ECO:0000256" key="1">
    <source>
        <dbReference type="SAM" id="MobiDB-lite"/>
    </source>
</evidence>
<proteinExistence type="predicted"/>
<evidence type="ECO:0000313" key="2">
    <source>
        <dbReference type="EMBL" id="KAL1267109.1"/>
    </source>
</evidence>
<gene>
    <name evidence="2" type="ORF">QQF64_002784</name>
</gene>
<reference evidence="2 3" key="1">
    <citation type="submission" date="2023-09" db="EMBL/GenBank/DDBJ databases">
        <authorList>
            <person name="Wang M."/>
        </authorList>
    </citation>
    <scope>NUCLEOTIDE SEQUENCE [LARGE SCALE GENOMIC DNA]</scope>
    <source>
        <strain evidence="2">GT-2023</strain>
        <tissue evidence="2">Liver</tissue>
    </source>
</reference>
<keyword evidence="3" id="KW-1185">Reference proteome</keyword>
<name>A0ABR3MR62_9TELE</name>
<protein>
    <submittedName>
        <fullName evidence="2">Uncharacterized protein</fullName>
    </submittedName>
</protein>
<organism evidence="2 3">
    <name type="scientific">Cirrhinus molitorella</name>
    <name type="common">mud carp</name>
    <dbReference type="NCBI Taxonomy" id="172907"/>
    <lineage>
        <taxon>Eukaryota</taxon>
        <taxon>Metazoa</taxon>
        <taxon>Chordata</taxon>
        <taxon>Craniata</taxon>
        <taxon>Vertebrata</taxon>
        <taxon>Euteleostomi</taxon>
        <taxon>Actinopterygii</taxon>
        <taxon>Neopterygii</taxon>
        <taxon>Teleostei</taxon>
        <taxon>Ostariophysi</taxon>
        <taxon>Cypriniformes</taxon>
        <taxon>Cyprinidae</taxon>
        <taxon>Labeoninae</taxon>
        <taxon>Labeonini</taxon>
        <taxon>Cirrhinus</taxon>
    </lineage>
</organism>